<dbReference type="PANTHER" id="PTHR48040:SF12">
    <property type="entry name" value="ABC TRANSPORTER G FAMILY MEMBER 32-LIKE ISOFORM X1"/>
    <property type="match status" value="1"/>
</dbReference>
<keyword evidence="1" id="KW-1133">Transmembrane helix</keyword>
<sequence>MWNATEAVFSRSSSFRECSEDDEEEALRWAALERLPTYSRVRRGILRGAAGDCSEVDVARLSSGDRTALIDRLLVDSGDAEHFFRRIRQRFDAMTLLLGPPSSGKTTLLLALAGRLGNNLQALALEGKQTNLVVEYILKKVAKYNITLGEAALKEYGMFTETLGKQQAVVSKSELKEREKRRKGEKLVIELRSYLSPNILTGTNGKELQKGMRIPGWWRWYYWADPISWTLYGLLTSQFGDVDAPMNLSDGIHSVSIKLFLKHHFGFRHEFLGVVAVMVVGFCIIFAVVFALAVKYLNFQRR</sequence>
<organism evidence="2 3">
    <name type="scientific">Musa troglodytarum</name>
    <name type="common">fe'i banana</name>
    <dbReference type="NCBI Taxonomy" id="320322"/>
    <lineage>
        <taxon>Eukaryota</taxon>
        <taxon>Viridiplantae</taxon>
        <taxon>Streptophyta</taxon>
        <taxon>Embryophyta</taxon>
        <taxon>Tracheophyta</taxon>
        <taxon>Spermatophyta</taxon>
        <taxon>Magnoliopsida</taxon>
        <taxon>Liliopsida</taxon>
        <taxon>Zingiberales</taxon>
        <taxon>Musaceae</taxon>
        <taxon>Musa</taxon>
    </lineage>
</organism>
<dbReference type="EMBL" id="CP097509">
    <property type="protein sequence ID" value="URE18247.1"/>
    <property type="molecule type" value="Genomic_DNA"/>
</dbReference>
<keyword evidence="1" id="KW-0812">Transmembrane</keyword>
<accession>A0A9E7KH77</accession>
<protein>
    <submittedName>
        <fullName evidence="2">Plant PDR ABC transporter associated</fullName>
    </submittedName>
</protein>
<proteinExistence type="predicted"/>
<dbReference type="PANTHER" id="PTHR48040">
    <property type="entry name" value="PLEIOTROPIC DRUG RESISTANCE PROTEIN 1-LIKE ISOFORM X1"/>
    <property type="match status" value="1"/>
</dbReference>
<dbReference type="OrthoDB" id="736010at2759"/>
<evidence type="ECO:0000313" key="3">
    <source>
        <dbReference type="Proteomes" id="UP001055439"/>
    </source>
</evidence>
<keyword evidence="3" id="KW-1185">Reference proteome</keyword>
<evidence type="ECO:0000256" key="1">
    <source>
        <dbReference type="SAM" id="Phobius"/>
    </source>
</evidence>
<dbReference type="InterPro" id="IPR027417">
    <property type="entry name" value="P-loop_NTPase"/>
</dbReference>
<dbReference type="SUPFAM" id="SSF52540">
    <property type="entry name" value="P-loop containing nucleoside triphosphate hydrolases"/>
    <property type="match status" value="1"/>
</dbReference>
<gene>
    <name evidence="2" type="ORF">MUK42_10441</name>
</gene>
<dbReference type="AlphaFoldDB" id="A0A9E7KH77"/>
<dbReference type="Proteomes" id="UP001055439">
    <property type="component" value="Chromosome 7"/>
</dbReference>
<name>A0A9E7KH77_9LILI</name>
<feature type="transmembrane region" description="Helical" evidence="1">
    <location>
        <begin position="271"/>
        <end position="294"/>
    </location>
</feature>
<evidence type="ECO:0000313" key="2">
    <source>
        <dbReference type="EMBL" id="URE18247.1"/>
    </source>
</evidence>
<keyword evidence="1" id="KW-0472">Membrane</keyword>
<reference evidence="2" key="1">
    <citation type="submission" date="2022-05" db="EMBL/GenBank/DDBJ databases">
        <title>The Musa troglodytarum L. genome provides insights into the mechanism of non-climacteric behaviour and enrichment of carotenoids.</title>
        <authorList>
            <person name="Wang J."/>
        </authorList>
    </citation>
    <scope>NUCLEOTIDE SEQUENCE</scope>
    <source>
        <tissue evidence="2">Leaf</tissue>
    </source>
</reference>